<gene>
    <name evidence="1" type="ORF">ACFP3T_11440</name>
</gene>
<dbReference type="EMBL" id="JBHSSD010000044">
    <property type="protein sequence ID" value="MFC6165287.1"/>
    <property type="molecule type" value="Genomic_DNA"/>
</dbReference>
<comment type="caution">
    <text evidence="1">The sequence shown here is derived from an EMBL/GenBank/DDBJ whole genome shotgun (WGS) entry which is preliminary data.</text>
</comment>
<dbReference type="RefSeq" id="WP_137640948.1">
    <property type="nucleotide sequence ID" value="NZ_BJDK01000034.1"/>
</dbReference>
<organism evidence="1 2">
    <name type="scientific">Lactiplantibacillus dongliensis</name>
    <dbReference type="NCBI Taxonomy" id="2559919"/>
    <lineage>
        <taxon>Bacteria</taxon>
        <taxon>Bacillati</taxon>
        <taxon>Bacillota</taxon>
        <taxon>Bacilli</taxon>
        <taxon>Lactobacillales</taxon>
        <taxon>Lactobacillaceae</taxon>
        <taxon>Lactiplantibacillus</taxon>
    </lineage>
</organism>
<accession>A0ABW1R913</accession>
<proteinExistence type="predicted"/>
<keyword evidence="2" id="KW-1185">Reference proteome</keyword>
<evidence type="ECO:0000313" key="2">
    <source>
        <dbReference type="Proteomes" id="UP001596253"/>
    </source>
</evidence>
<evidence type="ECO:0000313" key="1">
    <source>
        <dbReference type="EMBL" id="MFC6165287.1"/>
    </source>
</evidence>
<sequence>MFIYITYDKDGFITAYQNTEADGFTKVFILDSWITQFSQHSDKFRYDTDKNVVLNPGNLPDISLDELNTKYSSVLETSQQAVQSATDLAQQQTVSATSINQLQTGINQLQKSVTELALSQSAKGTK</sequence>
<name>A0ABW1R913_9LACO</name>
<dbReference type="Proteomes" id="UP001596253">
    <property type="component" value="Unassembled WGS sequence"/>
</dbReference>
<reference evidence="2" key="1">
    <citation type="journal article" date="2019" name="Int. J. Syst. Evol. Microbiol.">
        <title>The Global Catalogue of Microorganisms (GCM) 10K type strain sequencing project: providing services to taxonomists for standard genome sequencing and annotation.</title>
        <authorList>
            <consortium name="The Broad Institute Genomics Platform"/>
            <consortium name="The Broad Institute Genome Sequencing Center for Infectious Disease"/>
            <person name="Wu L."/>
            <person name="Ma J."/>
        </authorList>
    </citation>
    <scope>NUCLEOTIDE SEQUENCE [LARGE SCALE GENOMIC DNA]</scope>
    <source>
        <strain evidence="2">CCM 8932</strain>
    </source>
</reference>
<protein>
    <submittedName>
        <fullName evidence="1">Uncharacterized protein</fullName>
    </submittedName>
</protein>